<name>A0A154BQL2_ANASB</name>
<dbReference type="SUPFAM" id="SSF47781">
    <property type="entry name" value="RuvA domain 2-like"/>
    <property type="match status" value="1"/>
</dbReference>
<proteinExistence type="predicted"/>
<dbReference type="InterPro" id="IPR025640">
    <property type="entry name" value="GYF_2"/>
</dbReference>
<dbReference type="STRING" id="1794912.AXX12_07025"/>
<reference evidence="2 3" key="1">
    <citation type="submission" date="2016-02" db="EMBL/GenBank/DDBJ databases">
        <title>Anaerosporomusa subterraneum gen. nov., sp. nov., a spore-forming obligate anaerobe isolated from saprolite.</title>
        <authorList>
            <person name="Choi J.K."/>
            <person name="Shah M."/>
            <person name="Yee N."/>
        </authorList>
    </citation>
    <scope>NUCLEOTIDE SEQUENCE [LARGE SCALE GENOMIC DNA]</scope>
    <source>
        <strain evidence="2 3">RU4</strain>
    </source>
</reference>
<sequence length="336" mass="37088">MSYHEFFGLQLSACEDEVANLFFNDIHKGSNLYLYPDIPEKKLEAAKRTYAPVVKKDGLLALADNTVFGAADEGLVLTLHGIYWTEVVMSSKGTYLPYKEIFEVAASTSLSFKGGGRGIKVNGTRWISLACLNSASILELANFIESASEICGKYCVDSEAAVGEPEKGDNRFEEWFISVNGQTYGPYHLDTIKALVSSKQIQPDTCLGWKDGMANWLDFMDISELANLVRTGPPPLPSPSLPPTREQLEPMGGLSVSDELHGLLNINIATVDELLGLPGINLDQARFLVSQRERRRFFSSVEEVGELLQLQPHQVEKIRSRIVISALPGGGRRIDY</sequence>
<feature type="domain" description="GYF" evidence="1">
    <location>
        <begin position="175"/>
        <end position="225"/>
    </location>
</feature>
<evidence type="ECO:0000259" key="1">
    <source>
        <dbReference type="Pfam" id="PF14237"/>
    </source>
</evidence>
<dbReference type="OrthoDB" id="2582266at2"/>
<dbReference type="EMBL" id="LSGP01000017">
    <property type="protein sequence ID" value="KYZ76189.1"/>
    <property type="molecule type" value="Genomic_DNA"/>
</dbReference>
<gene>
    <name evidence="2" type="ORF">AXX12_07025</name>
</gene>
<evidence type="ECO:0000313" key="2">
    <source>
        <dbReference type="EMBL" id="KYZ76189.1"/>
    </source>
</evidence>
<dbReference type="AlphaFoldDB" id="A0A154BQL2"/>
<protein>
    <recommendedName>
        <fullName evidence="1">GYF domain-containing protein</fullName>
    </recommendedName>
</protein>
<organism evidence="2 3">
    <name type="scientific">Anaerosporomusa subterranea</name>
    <dbReference type="NCBI Taxonomy" id="1794912"/>
    <lineage>
        <taxon>Bacteria</taxon>
        <taxon>Bacillati</taxon>
        <taxon>Bacillota</taxon>
        <taxon>Negativicutes</taxon>
        <taxon>Acetonemataceae</taxon>
        <taxon>Anaerosporomusa</taxon>
    </lineage>
</organism>
<comment type="caution">
    <text evidence="2">The sequence shown here is derived from an EMBL/GenBank/DDBJ whole genome shotgun (WGS) entry which is preliminary data.</text>
</comment>
<evidence type="ECO:0000313" key="3">
    <source>
        <dbReference type="Proteomes" id="UP000076268"/>
    </source>
</evidence>
<dbReference type="InterPro" id="IPR010994">
    <property type="entry name" value="RuvA_2-like"/>
</dbReference>
<dbReference type="Pfam" id="PF12836">
    <property type="entry name" value="HHH_3"/>
    <property type="match status" value="1"/>
</dbReference>
<keyword evidence="3" id="KW-1185">Reference proteome</keyword>
<dbReference type="Pfam" id="PF14237">
    <property type="entry name" value="GYF_2"/>
    <property type="match status" value="1"/>
</dbReference>
<dbReference type="Gene3D" id="1.10.150.320">
    <property type="entry name" value="Photosystem II 12 kDa extrinsic protein"/>
    <property type="match status" value="1"/>
</dbReference>
<dbReference type="RefSeq" id="WP_066241200.1">
    <property type="nucleotide sequence ID" value="NZ_LSGP01000017.1"/>
</dbReference>
<dbReference type="Proteomes" id="UP000076268">
    <property type="component" value="Unassembled WGS sequence"/>
</dbReference>
<accession>A0A154BQL2</accession>